<organism evidence="2 3">
    <name type="scientific">Faecalibacterium prausnitzii</name>
    <dbReference type="NCBI Taxonomy" id="853"/>
    <lineage>
        <taxon>Bacteria</taxon>
        <taxon>Bacillati</taxon>
        <taxon>Bacillota</taxon>
        <taxon>Clostridia</taxon>
        <taxon>Eubacteriales</taxon>
        <taxon>Oscillospiraceae</taxon>
        <taxon>Faecalibacterium</taxon>
    </lineage>
</organism>
<reference evidence="2 3" key="1">
    <citation type="journal article" date="2017" name="Front. Microbiol.">
        <title>New Insights into the Diversity of the Genus Faecalibacterium.</title>
        <authorList>
            <person name="Benevides L."/>
            <person name="Burman S."/>
            <person name="Martin R."/>
            <person name="Robert V."/>
            <person name="Thomas M."/>
            <person name="Miquel S."/>
            <person name="Chain F."/>
            <person name="Sokol H."/>
            <person name="Bermudez-Humaran L.G."/>
            <person name="Morrison M."/>
            <person name="Langella P."/>
            <person name="Azevedo V.A."/>
            <person name="Chatel J.M."/>
            <person name="Soares S."/>
        </authorList>
    </citation>
    <scope>NUCLEOTIDE SEQUENCE [LARGE SCALE GENOMIC DNA]</scope>
    <source>
        <strain evidence="2 3">CNCM I 4542</strain>
    </source>
</reference>
<evidence type="ECO:0000313" key="2">
    <source>
        <dbReference type="EMBL" id="PLK29758.1"/>
    </source>
</evidence>
<dbReference type="AlphaFoldDB" id="A0A2J4JPH9"/>
<name>A0A2J4JPH9_9FIRM</name>
<evidence type="ECO:0000313" key="3">
    <source>
        <dbReference type="Proteomes" id="UP000221015"/>
    </source>
</evidence>
<comment type="caution">
    <text evidence="2">The sequence shown here is derived from an EMBL/GenBank/DDBJ whole genome shotgun (WGS) entry which is preliminary data.</text>
</comment>
<dbReference type="Proteomes" id="UP000221015">
    <property type="component" value="Unassembled WGS sequence"/>
</dbReference>
<gene>
    <name evidence="2" type="ORF">CGS50_006310</name>
</gene>
<proteinExistence type="predicted"/>
<evidence type="ECO:0000256" key="1">
    <source>
        <dbReference type="SAM" id="Coils"/>
    </source>
</evidence>
<dbReference type="EMBL" id="NMTS02000031">
    <property type="protein sequence ID" value="PLK29758.1"/>
    <property type="molecule type" value="Genomic_DNA"/>
</dbReference>
<feature type="non-terminal residue" evidence="2">
    <location>
        <position position="1"/>
    </location>
</feature>
<sequence>EEMSKKLIFLQEHKIGSIKEMQERVDAATARYHELGDSIKAAEARMTEIAVLRTHIVNYAWTRPVYDAYRKAGYRKSFLDAHREEITLHKAAKAAFDEAGLKKLPKAKDLSIEYAALLKKKKEAYPDYRKARDEMQELMKAQKNVEMFFAEEKDTAEKEPTR</sequence>
<protein>
    <submittedName>
        <fullName evidence="2">Relaxase</fullName>
    </submittedName>
</protein>
<keyword evidence="1" id="KW-0175">Coiled coil</keyword>
<feature type="coiled-coil region" evidence="1">
    <location>
        <begin position="18"/>
        <end position="45"/>
    </location>
</feature>
<accession>A0A2J4JPH9</accession>